<proteinExistence type="predicted"/>
<name>A0A090CWE9_PODAN</name>
<feature type="compositionally biased region" description="Basic and acidic residues" evidence="1">
    <location>
        <begin position="240"/>
        <end position="251"/>
    </location>
</feature>
<dbReference type="GO" id="GO:0005634">
    <property type="term" value="C:nucleus"/>
    <property type="evidence" value="ECO:0007669"/>
    <property type="project" value="TreeGrafter"/>
</dbReference>
<dbReference type="PANTHER" id="PTHR12299:SF17">
    <property type="entry name" value="AT19571P-RELATED"/>
    <property type="match status" value="1"/>
</dbReference>
<dbReference type="PANTHER" id="PTHR12299">
    <property type="entry name" value="HYALURONIC ACID-BINDING PROTEIN 4"/>
    <property type="match status" value="1"/>
</dbReference>
<evidence type="ECO:0000313" key="3">
    <source>
        <dbReference type="Proteomes" id="UP000001197"/>
    </source>
</evidence>
<dbReference type="Proteomes" id="UP000001197">
    <property type="component" value="Chromosome 7"/>
</dbReference>
<dbReference type="STRING" id="515849.A0A090CWE9"/>
<evidence type="ECO:0000256" key="1">
    <source>
        <dbReference type="SAM" id="MobiDB-lite"/>
    </source>
</evidence>
<dbReference type="InterPro" id="IPR039764">
    <property type="entry name" value="HABP4/SERBP1-like"/>
</dbReference>
<dbReference type="GO" id="GO:0003723">
    <property type="term" value="F:RNA binding"/>
    <property type="evidence" value="ECO:0007669"/>
    <property type="project" value="InterPro"/>
</dbReference>
<dbReference type="InParanoid" id="A0A090CWE9"/>
<accession>A0A090CWE9</accession>
<dbReference type="GO" id="GO:0005737">
    <property type="term" value="C:cytoplasm"/>
    <property type="evidence" value="ECO:0007669"/>
    <property type="project" value="TreeGrafter"/>
</dbReference>
<protein>
    <recommendedName>
        <fullName evidence="4">Hyaluronan/mRNA-binding protein domain-containing protein</fullName>
    </recommendedName>
</protein>
<feature type="region of interest" description="Disordered" evidence="1">
    <location>
        <begin position="26"/>
        <end position="179"/>
    </location>
</feature>
<organism evidence="2 3">
    <name type="scientific">Podospora anserina (strain S / ATCC MYA-4624 / DSM 980 / FGSC 10383)</name>
    <name type="common">Pleurage anserina</name>
    <dbReference type="NCBI Taxonomy" id="515849"/>
    <lineage>
        <taxon>Eukaryota</taxon>
        <taxon>Fungi</taxon>
        <taxon>Dikarya</taxon>
        <taxon>Ascomycota</taxon>
        <taxon>Pezizomycotina</taxon>
        <taxon>Sordariomycetes</taxon>
        <taxon>Sordariomycetidae</taxon>
        <taxon>Sordariales</taxon>
        <taxon>Podosporaceae</taxon>
        <taxon>Podospora</taxon>
        <taxon>Podospora anserina</taxon>
    </lineage>
</organism>
<keyword evidence="3" id="KW-1185">Reference proteome</keyword>
<feature type="compositionally biased region" description="Gly residues" evidence="1">
    <location>
        <begin position="276"/>
        <end position="292"/>
    </location>
</feature>
<reference evidence="2 3" key="1">
    <citation type="journal article" date="2008" name="Genome Biol.">
        <title>The genome sequence of the model ascomycete fungus Podospora anserina.</title>
        <authorList>
            <person name="Espagne E."/>
            <person name="Lespinet O."/>
            <person name="Malagnac F."/>
            <person name="Da Silva C."/>
            <person name="Jaillon O."/>
            <person name="Porcel B.M."/>
            <person name="Couloux A."/>
            <person name="Aury J.-M."/>
            <person name="Segurens B."/>
            <person name="Poulain J."/>
            <person name="Anthouard V."/>
            <person name="Grossetete S."/>
            <person name="Khalili H."/>
            <person name="Coppin E."/>
            <person name="Dequard-Chablat M."/>
            <person name="Picard M."/>
            <person name="Contamine V."/>
            <person name="Arnaise S."/>
            <person name="Bourdais A."/>
            <person name="Berteaux-Lecellier V."/>
            <person name="Gautheret D."/>
            <person name="de Vries R.P."/>
            <person name="Battaglia E."/>
            <person name="Coutinho P.M."/>
            <person name="Danchin E.G.J."/>
            <person name="Henrissat B."/>
            <person name="El Khoury R."/>
            <person name="Sainsard-Chanet A."/>
            <person name="Boivin A."/>
            <person name="Pinan-Lucarre B."/>
            <person name="Sellem C.H."/>
            <person name="Debuchy R."/>
            <person name="Wincker P."/>
            <person name="Weissenbach J."/>
            <person name="Silar P."/>
        </authorList>
    </citation>
    <scope>NUCLEOTIDE SEQUENCE [LARGE SCALE GENOMIC DNA]</scope>
    <source>
        <strain evidence="3">S / ATCC MYA-4624 / DSM 980 / FGSC 10383</strain>
    </source>
</reference>
<dbReference type="Gene3D" id="6.10.140.1040">
    <property type="match status" value="1"/>
</dbReference>
<evidence type="ECO:0000313" key="2">
    <source>
        <dbReference type="EMBL" id="CDP31884.1"/>
    </source>
</evidence>
<sequence length="320" mass="33975">MSPTYYVELRLLTRWASNRTFSPFSAVNDIGNDEEPPIPPPVKTVEKTSTHTAKRNTDGVAPSKGPAPAGGNRRNAATGNEAAFRDRNAGRDSNRGKPTDEVRGGRRGGFRGKRPEGDRHPHKAAPHGGSAKTAEQAWGGEDGEKALNDEKAGEADATVEKKEDEAAAPAEEQEPEPVVKTLEDYYKEKPKFEALKPREVKAEKPEGMVVAKKTEEDYVAASGGKKERTRERKQKQFVEIENRYVEPERTGGRGGRGGARDGAPRGGARGGRGDGPRGGARGRGGPRGGGAPRGAPRGGASQAAPVSINDENAFPSLGGN</sequence>
<feature type="compositionally biased region" description="Basic and acidic residues" evidence="1">
    <location>
        <begin position="83"/>
        <end position="104"/>
    </location>
</feature>
<dbReference type="FunCoup" id="A0A090CWE9">
    <property type="interactions" value="285"/>
</dbReference>
<feature type="compositionally biased region" description="Basic and acidic residues" evidence="1">
    <location>
        <begin position="142"/>
        <end position="165"/>
    </location>
</feature>
<reference evidence="3" key="2">
    <citation type="journal article" date="2014" name="Genetics">
        <title>Maintaining two mating types: Structure of the mating type locus and its role in heterokaryosis in Podospora anserina.</title>
        <authorList>
            <person name="Grognet P."/>
            <person name="Bidard F."/>
            <person name="Kuchly C."/>
            <person name="Tong L.C.H."/>
            <person name="Coppin E."/>
            <person name="Benkhali J.A."/>
            <person name="Couloux A."/>
            <person name="Wincker P."/>
            <person name="Debuchy R."/>
            <person name="Silar P."/>
        </authorList>
    </citation>
    <scope>GENOME REANNOTATION</scope>
    <source>
        <strain evidence="3">S / ATCC MYA-4624 / DSM 980 / FGSC 10383</strain>
    </source>
</reference>
<evidence type="ECO:0008006" key="4">
    <source>
        <dbReference type="Google" id="ProtNLM"/>
    </source>
</evidence>
<dbReference type="AlphaFoldDB" id="A0A090CWE9"/>
<feature type="region of interest" description="Disordered" evidence="1">
    <location>
        <begin position="240"/>
        <end position="320"/>
    </location>
</feature>
<dbReference type="EMBL" id="FO904942">
    <property type="protein sequence ID" value="CDP31884.1"/>
    <property type="molecule type" value="Genomic_DNA"/>
</dbReference>